<gene>
    <name evidence="1" type="ORF">Ga0123461_0674</name>
</gene>
<protein>
    <submittedName>
        <fullName evidence="1">Uncharacterized protein</fullName>
    </submittedName>
</protein>
<dbReference type="AlphaFoldDB" id="A0A2K8KW67"/>
<reference evidence="1 2" key="1">
    <citation type="submission" date="2016-12" db="EMBL/GenBank/DDBJ databases">
        <title>Isolation and genomic insights into novel planktonic Zetaproteobacteria from stratified waters of the Chesapeake Bay.</title>
        <authorList>
            <person name="McAllister S.M."/>
            <person name="Kato S."/>
            <person name="Chan C.S."/>
            <person name="Chiu B.K."/>
            <person name="Field E.K."/>
        </authorList>
    </citation>
    <scope>NUCLEOTIDE SEQUENCE [LARGE SCALE GENOMIC DNA]</scope>
    <source>
        <strain evidence="1 2">CP-5</strain>
    </source>
</reference>
<evidence type="ECO:0000313" key="1">
    <source>
        <dbReference type="EMBL" id="ATX79100.1"/>
    </source>
</evidence>
<organism evidence="1 2">
    <name type="scientific">Mariprofundus aestuarium</name>
    <dbReference type="NCBI Taxonomy" id="1921086"/>
    <lineage>
        <taxon>Bacteria</taxon>
        <taxon>Pseudomonadati</taxon>
        <taxon>Pseudomonadota</taxon>
        <taxon>Candidatius Mariprofundia</taxon>
        <taxon>Mariprofundales</taxon>
        <taxon>Mariprofundaceae</taxon>
        <taxon>Mariprofundus</taxon>
    </lineage>
</organism>
<dbReference type="Proteomes" id="UP000231701">
    <property type="component" value="Chromosome"/>
</dbReference>
<sequence>MEMLAQYLIHYSDLFQDMELADEGDFAEWEDGLEQHMSDLLEGDVEPSGDLGPLPVDALDPEHLRDFLGWFAVRESSNAELIQAYADVLLAWVNFVHDRGWLKDEEYMGFVEILAEVTPDAVRVARLSRVLFHFVRCGGGISPRLRGKRFSRFVEGHGRVVTIDSHSILFDFDNMQEKIGPVALPQVILDMIEEGDVFDIELGKRGDDWVIVDIGPVYPGSVYVEVEEYQGLDKRS</sequence>
<dbReference type="EMBL" id="CP018799">
    <property type="protein sequence ID" value="ATX79100.1"/>
    <property type="molecule type" value="Genomic_DNA"/>
</dbReference>
<name>A0A2K8KW67_MARES</name>
<evidence type="ECO:0000313" key="2">
    <source>
        <dbReference type="Proteomes" id="UP000231701"/>
    </source>
</evidence>
<dbReference type="KEGG" id="maes:Ga0123461_0674"/>
<accession>A0A2K8KW67</accession>
<keyword evidence="2" id="KW-1185">Reference proteome</keyword>
<proteinExistence type="predicted"/>